<dbReference type="OrthoDB" id="7031515at2"/>
<proteinExistence type="predicted"/>
<keyword evidence="1" id="KW-0812">Transmembrane</keyword>
<reference evidence="3" key="1">
    <citation type="journal article" date="2019" name="bioRxiv">
        <title>Bacterially produced spermidine induces plant systemic susceptibility to pathogens.</title>
        <authorList>
            <person name="Melnyk R.A."/>
            <person name="Beskrovnaya P.A."/>
            <person name="Liu Z."/>
            <person name="Song Y."/>
            <person name="Haney C.H."/>
        </authorList>
    </citation>
    <scope>NUCLEOTIDE SEQUENCE [LARGE SCALE GENOMIC DNA]</scope>
    <source>
        <strain evidence="3">Dha-51</strain>
    </source>
</reference>
<protein>
    <recommendedName>
        <fullName evidence="4">Zinc ribbon domain-containing protein</fullName>
    </recommendedName>
</protein>
<gene>
    <name evidence="2" type="ORF">EIY72_14205</name>
</gene>
<dbReference type="Proteomes" id="UP000295254">
    <property type="component" value="Unassembled WGS sequence"/>
</dbReference>
<evidence type="ECO:0000313" key="2">
    <source>
        <dbReference type="EMBL" id="TDB62464.1"/>
    </source>
</evidence>
<feature type="transmembrane region" description="Helical" evidence="1">
    <location>
        <begin position="50"/>
        <end position="68"/>
    </location>
</feature>
<accession>A0A4R4K4S4</accession>
<organism evidence="2 3">
    <name type="scientific">Pseudomonas vancouverensis</name>
    <dbReference type="NCBI Taxonomy" id="95300"/>
    <lineage>
        <taxon>Bacteria</taxon>
        <taxon>Pseudomonadati</taxon>
        <taxon>Pseudomonadota</taxon>
        <taxon>Gammaproteobacteria</taxon>
        <taxon>Pseudomonadales</taxon>
        <taxon>Pseudomonadaceae</taxon>
        <taxon>Pseudomonas</taxon>
    </lineage>
</organism>
<comment type="caution">
    <text evidence="2">The sequence shown here is derived from an EMBL/GenBank/DDBJ whole genome shotgun (WGS) entry which is preliminary data.</text>
</comment>
<evidence type="ECO:0008006" key="4">
    <source>
        <dbReference type="Google" id="ProtNLM"/>
    </source>
</evidence>
<dbReference type="AlphaFoldDB" id="A0A4R4K4S4"/>
<keyword evidence="1" id="KW-1133">Transmembrane helix</keyword>
<evidence type="ECO:0000313" key="3">
    <source>
        <dbReference type="Proteomes" id="UP000295254"/>
    </source>
</evidence>
<evidence type="ECO:0000256" key="1">
    <source>
        <dbReference type="SAM" id="Phobius"/>
    </source>
</evidence>
<dbReference type="EMBL" id="RRZK01000018">
    <property type="protein sequence ID" value="TDB62464.1"/>
    <property type="molecule type" value="Genomic_DNA"/>
</dbReference>
<keyword evidence="3" id="KW-1185">Reference proteome</keyword>
<keyword evidence="1" id="KW-0472">Membrane</keyword>
<name>A0A4R4K4S4_PSEVA</name>
<sequence>MEAGKITCPYCAEVIMAEAILCKHCQSDLRQKTSIWPWLSEKRWGLDSKIFAGVLIAVALYTGFSFYASNTQQGKEIIQAREATERCREAVDGYSGPAAGKSIIADACRKLEEELHTRFGNAPQESR</sequence>